<feature type="transmembrane region" description="Helical" evidence="10">
    <location>
        <begin position="305"/>
        <end position="329"/>
    </location>
</feature>
<feature type="transmembrane region" description="Helical" evidence="10">
    <location>
        <begin position="384"/>
        <end position="401"/>
    </location>
</feature>
<dbReference type="InterPro" id="IPR000802">
    <property type="entry name" value="Arsenical_pump_ArsB"/>
</dbReference>
<feature type="transmembrane region" description="Helical" evidence="10">
    <location>
        <begin position="180"/>
        <end position="201"/>
    </location>
</feature>
<feature type="transmembrane region" description="Helical" evidence="10">
    <location>
        <begin position="272"/>
        <end position="293"/>
    </location>
</feature>
<feature type="transmembrane region" description="Helical" evidence="10">
    <location>
        <begin position="63"/>
        <end position="90"/>
    </location>
</feature>
<comment type="similarity">
    <text evidence="2">Belongs to the ArsB family.</text>
</comment>
<evidence type="ECO:0000313" key="13">
    <source>
        <dbReference type="Proteomes" id="UP000326169"/>
    </source>
</evidence>
<keyword evidence="7" id="KW-0059">Arsenical resistance</keyword>
<accession>A0A5M3TFB2</accession>
<name>A0A5M3TFB2_LIMPL</name>
<evidence type="ECO:0000259" key="11">
    <source>
        <dbReference type="Pfam" id="PF03600"/>
    </source>
</evidence>
<dbReference type="Proteomes" id="UP000326169">
    <property type="component" value="Unassembled WGS sequence"/>
</dbReference>
<evidence type="ECO:0000256" key="7">
    <source>
        <dbReference type="ARBA" id="ARBA00022849"/>
    </source>
</evidence>
<dbReference type="Pfam" id="PF03600">
    <property type="entry name" value="CitMHS"/>
    <property type="match status" value="1"/>
</dbReference>
<evidence type="ECO:0000256" key="8">
    <source>
        <dbReference type="ARBA" id="ARBA00022989"/>
    </source>
</evidence>
<reference evidence="12 13" key="1">
    <citation type="journal article" date="2019" name="J Genomics">
        <title>The Draft Genome of a Hydrogen-producing Cyanobacterium, Arthrospira platensis NIES-46.</title>
        <authorList>
            <person name="Suzuki S."/>
            <person name="Yamaguchi H."/>
            <person name="Kawachi M."/>
        </authorList>
    </citation>
    <scope>NUCLEOTIDE SEQUENCE [LARGE SCALE GENOMIC DNA]</scope>
    <source>
        <strain evidence="12 13">NIES-46</strain>
    </source>
</reference>
<feature type="transmembrane region" description="Helical" evidence="10">
    <location>
        <begin position="33"/>
        <end position="51"/>
    </location>
</feature>
<feature type="transmembrane region" description="Helical" evidence="10">
    <location>
        <begin position="139"/>
        <end position="159"/>
    </location>
</feature>
<evidence type="ECO:0000256" key="10">
    <source>
        <dbReference type="SAM" id="Phobius"/>
    </source>
</evidence>
<feature type="transmembrane region" description="Helical" evidence="10">
    <location>
        <begin position="6"/>
        <end position="26"/>
    </location>
</feature>
<dbReference type="PRINTS" id="PR00758">
    <property type="entry name" value="ARSENICPUMP"/>
</dbReference>
<keyword evidence="6 10" id="KW-0812">Transmembrane</keyword>
<protein>
    <submittedName>
        <fullName evidence="12">Transport protein</fullName>
    </submittedName>
</protein>
<sequence length="402" mass="43539">MTQIILGLQGWVLTLTYIGLGLGYIPGLRMNRATIALVGSALLIAIGTLTLEQAWDAIDPHTIVFLLSMMVINAYLSYSGFFNLALVYLLRFIHSPLGLLVLLTFGTGILSAFFLNDTLALVSTPLTLKLARSLKLNPVPYLLAIAASTNIGSLATLSGNPQNILVGSFSGISYLQFAQTLTPVAIVGLGLQIGLLCLLYPEVRISHPLPSNSLTQSPLYLHRPLLIKTIIVTTLLLTAFIINLPLAESAFLAAAILLITRRIKPQRVLQQVDWSLLVMFSGLFILTYCVQSLQLLNHLSTWVSYPLGLLVITALLSNIISNVPTVLLLQSFIPPDATSSWILLAASATLAGNLTLFGSVANLITVEAAASGGDRLSFWEHLRFGFPLTVITLTITYIWVIF</sequence>
<comment type="caution">
    <text evidence="12">The sequence shown here is derived from an EMBL/GenBank/DDBJ whole genome shotgun (WGS) entry which is preliminary data.</text>
</comment>
<keyword evidence="5" id="KW-1003">Cell membrane</keyword>
<evidence type="ECO:0000256" key="5">
    <source>
        <dbReference type="ARBA" id="ARBA00022475"/>
    </source>
</evidence>
<dbReference type="EMBL" id="BIMW01000176">
    <property type="protein sequence ID" value="GCE96239.1"/>
    <property type="molecule type" value="Genomic_DNA"/>
</dbReference>
<proteinExistence type="inferred from homology"/>
<evidence type="ECO:0000256" key="2">
    <source>
        <dbReference type="ARBA" id="ARBA00006433"/>
    </source>
</evidence>
<evidence type="ECO:0000256" key="4">
    <source>
        <dbReference type="ARBA" id="ARBA00022448"/>
    </source>
</evidence>
<keyword evidence="13" id="KW-1185">Reference proteome</keyword>
<evidence type="ECO:0000256" key="9">
    <source>
        <dbReference type="ARBA" id="ARBA00023136"/>
    </source>
</evidence>
<dbReference type="CDD" id="cd01117">
    <property type="entry name" value="YbiR_permease"/>
    <property type="match status" value="1"/>
</dbReference>
<keyword evidence="8 10" id="KW-1133">Transmembrane helix</keyword>
<dbReference type="RefSeq" id="WP_014274661.1">
    <property type="nucleotide sequence ID" value="NZ_BIMW01000176.1"/>
</dbReference>
<organism evidence="12 13">
    <name type="scientific">Limnospira platensis NIES-46</name>
    <dbReference type="NCBI Taxonomy" id="1236695"/>
    <lineage>
        <taxon>Bacteria</taxon>
        <taxon>Bacillati</taxon>
        <taxon>Cyanobacteriota</taxon>
        <taxon>Cyanophyceae</taxon>
        <taxon>Oscillatoriophycideae</taxon>
        <taxon>Oscillatoriales</taxon>
        <taxon>Sirenicapillariaceae</taxon>
        <taxon>Limnospira</taxon>
    </lineage>
</organism>
<comment type="similarity">
    <text evidence="3">Belongs to the CitM (TC 2.A.11) transporter family.</text>
</comment>
<evidence type="ECO:0000256" key="6">
    <source>
        <dbReference type="ARBA" id="ARBA00022692"/>
    </source>
</evidence>
<feature type="domain" description="Citrate transporter-like" evidence="11">
    <location>
        <begin position="30"/>
        <end position="329"/>
    </location>
</feature>
<evidence type="ECO:0000313" key="12">
    <source>
        <dbReference type="EMBL" id="GCE96239.1"/>
    </source>
</evidence>
<gene>
    <name evidence="12" type="ORF">NIES46_43080</name>
</gene>
<dbReference type="InterPro" id="IPR004680">
    <property type="entry name" value="Cit_transptr-like_dom"/>
</dbReference>
<dbReference type="GeneID" id="301685072"/>
<feature type="transmembrane region" description="Helical" evidence="10">
    <location>
        <begin position="341"/>
        <end position="364"/>
    </location>
</feature>
<keyword evidence="9 10" id="KW-0472">Membrane</keyword>
<feature type="transmembrane region" description="Helical" evidence="10">
    <location>
        <begin position="97"/>
        <end position="119"/>
    </location>
</feature>
<evidence type="ECO:0000256" key="1">
    <source>
        <dbReference type="ARBA" id="ARBA00004651"/>
    </source>
</evidence>
<evidence type="ECO:0000256" key="3">
    <source>
        <dbReference type="ARBA" id="ARBA00009843"/>
    </source>
</evidence>
<comment type="subcellular location">
    <subcellularLocation>
        <location evidence="1">Cell membrane</location>
        <topology evidence="1">Multi-pass membrane protein</topology>
    </subcellularLocation>
</comment>
<dbReference type="PANTHER" id="PTHR43302">
    <property type="entry name" value="TRANSPORTER ARSB-RELATED"/>
    <property type="match status" value="1"/>
</dbReference>
<keyword evidence="4" id="KW-0813">Transport</keyword>
<feature type="transmembrane region" description="Helical" evidence="10">
    <location>
        <begin position="230"/>
        <end position="260"/>
    </location>
</feature>
<dbReference type="PANTHER" id="PTHR43302:SF5">
    <property type="entry name" value="TRANSPORTER ARSB-RELATED"/>
    <property type="match status" value="1"/>
</dbReference>